<dbReference type="PANTHER" id="PTHR41386">
    <property type="entry name" value="INTEGRAL MEMBRANE PROTEIN-RELATED"/>
    <property type="match status" value="1"/>
</dbReference>
<evidence type="ECO:0000313" key="3">
    <source>
        <dbReference type="EMBL" id="OGF32308.1"/>
    </source>
</evidence>
<evidence type="ECO:0000313" key="4">
    <source>
        <dbReference type="Proteomes" id="UP000179001"/>
    </source>
</evidence>
<dbReference type="InterPro" id="IPR010406">
    <property type="entry name" value="DUF1003"/>
</dbReference>
<feature type="compositionally biased region" description="Polar residues" evidence="1">
    <location>
        <begin position="1"/>
        <end position="12"/>
    </location>
</feature>
<feature type="transmembrane region" description="Helical" evidence="2">
    <location>
        <begin position="28"/>
        <end position="55"/>
    </location>
</feature>
<keyword evidence="2" id="KW-0472">Membrane</keyword>
<dbReference type="PANTHER" id="PTHR41386:SF1">
    <property type="entry name" value="MEMBRANE PROTEIN"/>
    <property type="match status" value="1"/>
</dbReference>
<evidence type="ECO:0008006" key="5">
    <source>
        <dbReference type="Google" id="ProtNLM"/>
    </source>
</evidence>
<feature type="transmembrane region" description="Helical" evidence="2">
    <location>
        <begin position="67"/>
        <end position="90"/>
    </location>
</feature>
<protein>
    <recommendedName>
        <fullName evidence="5">Cyclic nucleotide-binding protein</fullName>
    </recommendedName>
</protein>
<reference evidence="3 4" key="1">
    <citation type="journal article" date="2016" name="Nat. Commun.">
        <title>Thousands of microbial genomes shed light on interconnected biogeochemical processes in an aquifer system.</title>
        <authorList>
            <person name="Anantharaman K."/>
            <person name="Brown C.T."/>
            <person name="Hug L.A."/>
            <person name="Sharon I."/>
            <person name="Castelle C.J."/>
            <person name="Probst A.J."/>
            <person name="Thomas B.C."/>
            <person name="Singh A."/>
            <person name="Wilkins M.J."/>
            <person name="Karaoz U."/>
            <person name="Brodie E.L."/>
            <person name="Williams K.H."/>
            <person name="Hubbard S.S."/>
            <person name="Banfield J.F."/>
        </authorList>
    </citation>
    <scope>NUCLEOTIDE SEQUENCE [LARGE SCALE GENOMIC DNA]</scope>
</reference>
<name>A0A1F5T034_9BACT</name>
<sequence length="139" mass="16303">MPSRINNTNQRPTIPAENKKNLSRGQKAADWVTSSIGSWTFIIALFIVMALWMTINTVQLIFQTWDPYPYILLNFGLSSLAAVQAPIILMSQNRTSERDRIRFEYDYHINRKAEREIMLVNKELRSIKNYIQKINQKIK</sequence>
<accession>A0A1F5T034</accession>
<keyword evidence="2" id="KW-1133">Transmembrane helix</keyword>
<dbReference type="Proteomes" id="UP000179001">
    <property type="component" value="Unassembled WGS sequence"/>
</dbReference>
<dbReference type="Pfam" id="PF06210">
    <property type="entry name" value="DUF1003"/>
    <property type="match status" value="1"/>
</dbReference>
<evidence type="ECO:0000256" key="2">
    <source>
        <dbReference type="SAM" id="Phobius"/>
    </source>
</evidence>
<keyword evidence="2" id="KW-0812">Transmembrane</keyword>
<proteinExistence type="predicted"/>
<feature type="region of interest" description="Disordered" evidence="1">
    <location>
        <begin position="1"/>
        <end position="21"/>
    </location>
</feature>
<dbReference type="AlphaFoldDB" id="A0A1F5T034"/>
<gene>
    <name evidence="3" type="ORF">A2478_03215</name>
</gene>
<dbReference type="EMBL" id="MFGJ01000006">
    <property type="protein sequence ID" value="OGF32308.1"/>
    <property type="molecule type" value="Genomic_DNA"/>
</dbReference>
<dbReference type="STRING" id="1798002.A2478_03215"/>
<comment type="caution">
    <text evidence="3">The sequence shown here is derived from an EMBL/GenBank/DDBJ whole genome shotgun (WGS) entry which is preliminary data.</text>
</comment>
<organism evidence="3 4">
    <name type="scientific">Candidatus Falkowbacteria bacterium RIFOXYC2_FULL_36_12</name>
    <dbReference type="NCBI Taxonomy" id="1798002"/>
    <lineage>
        <taxon>Bacteria</taxon>
        <taxon>Candidatus Falkowiibacteriota</taxon>
    </lineage>
</organism>
<evidence type="ECO:0000256" key="1">
    <source>
        <dbReference type="SAM" id="MobiDB-lite"/>
    </source>
</evidence>